<dbReference type="RefSeq" id="WP_015277885.1">
    <property type="nucleotide sequence ID" value="NC_019936.1"/>
</dbReference>
<dbReference type="KEGG" id="psh:Psest_3155"/>
<gene>
    <name evidence="2" type="ORF">Psest_3155</name>
</gene>
<keyword evidence="1" id="KW-0812">Transmembrane</keyword>
<dbReference type="Proteomes" id="UP000010820">
    <property type="component" value="Chromosome"/>
</dbReference>
<dbReference type="HOGENOM" id="CLU_2383944_0_0_6"/>
<name>L0GQH7_STUST</name>
<keyword evidence="1" id="KW-0472">Membrane</keyword>
<dbReference type="AlphaFoldDB" id="L0GQH7"/>
<evidence type="ECO:0000313" key="2">
    <source>
        <dbReference type="EMBL" id="AGA87650.1"/>
    </source>
</evidence>
<proteinExistence type="predicted"/>
<keyword evidence="1" id="KW-1133">Transmembrane helix</keyword>
<accession>L0GQH7</accession>
<evidence type="ECO:0000256" key="1">
    <source>
        <dbReference type="SAM" id="Phobius"/>
    </source>
</evidence>
<reference evidence="2 3" key="1">
    <citation type="submission" date="2011-10" db="EMBL/GenBank/DDBJ databases">
        <title>Complete sequence of chromosome of Pseudomonas stutzeri RCH2.</title>
        <authorList>
            <consortium name="US DOE Joint Genome Institute"/>
            <person name="Lucas S."/>
            <person name="Han J."/>
            <person name="Lapidus A."/>
            <person name="Cheng J.-F."/>
            <person name="Goodwin L."/>
            <person name="Pitluck S."/>
            <person name="Peters L."/>
            <person name="Ovchinnikova G."/>
            <person name="Zeytun A."/>
            <person name="Lu M."/>
            <person name="Detter J.C."/>
            <person name="Han C."/>
            <person name="Tapia R."/>
            <person name="Land M."/>
            <person name="Hauser L."/>
            <person name="Kyrpides N."/>
            <person name="Ivanova N."/>
            <person name="Pagani I."/>
            <person name="Chakraborty R."/>
            <person name="Arkin A."/>
            <person name="Dehal P."/>
            <person name="Wall J."/>
            <person name="Hazen T."/>
            <person name="Woyke T."/>
        </authorList>
    </citation>
    <scope>NUCLEOTIDE SEQUENCE [LARGE SCALE GENOMIC DNA]</scope>
    <source>
        <strain evidence="2 3">RCH2</strain>
    </source>
</reference>
<organism evidence="2 3">
    <name type="scientific">Stutzerimonas stutzeri RCH2</name>
    <dbReference type="NCBI Taxonomy" id="644801"/>
    <lineage>
        <taxon>Bacteria</taxon>
        <taxon>Pseudomonadati</taxon>
        <taxon>Pseudomonadota</taxon>
        <taxon>Gammaproteobacteria</taxon>
        <taxon>Pseudomonadales</taxon>
        <taxon>Pseudomonadaceae</taxon>
        <taxon>Stutzerimonas</taxon>
    </lineage>
</organism>
<evidence type="ECO:0000313" key="3">
    <source>
        <dbReference type="Proteomes" id="UP000010820"/>
    </source>
</evidence>
<feature type="transmembrane region" description="Helical" evidence="1">
    <location>
        <begin position="7"/>
        <end position="28"/>
    </location>
</feature>
<sequence length="94" mass="10608">MHNSNRVITTVFGILPFLNVGLLAWGMIVVTSVPATQSQLTAAHQRIGELELRQTNTLQYSEARINSLSSSLDAHQNETQRRFKVLESRINTMR</sequence>
<protein>
    <submittedName>
        <fullName evidence="2">Uncharacterized protein</fullName>
    </submittedName>
</protein>
<dbReference type="EMBL" id="CP003071">
    <property type="protein sequence ID" value="AGA87650.1"/>
    <property type="molecule type" value="Genomic_DNA"/>
</dbReference>